<keyword evidence="6 9" id="KW-0863">Zinc-finger</keyword>
<dbReference type="Pfam" id="PF01485">
    <property type="entry name" value="IBR"/>
    <property type="match status" value="1"/>
</dbReference>
<gene>
    <name evidence="12" type="ORF">INT47_009536</name>
</gene>
<evidence type="ECO:0000256" key="2">
    <source>
        <dbReference type="ARBA" id="ARBA00012251"/>
    </source>
</evidence>
<dbReference type="Gene3D" id="3.30.40.10">
    <property type="entry name" value="Zinc/RING finger domain, C3HC4 (zinc finger)"/>
    <property type="match status" value="1"/>
</dbReference>
<evidence type="ECO:0000256" key="4">
    <source>
        <dbReference type="ARBA" id="ARBA00022723"/>
    </source>
</evidence>
<evidence type="ECO:0000259" key="11">
    <source>
        <dbReference type="PROSITE" id="PS51873"/>
    </source>
</evidence>
<dbReference type="PANTHER" id="PTHR11685">
    <property type="entry name" value="RBR FAMILY RING FINGER AND IBR DOMAIN-CONTAINING"/>
    <property type="match status" value="1"/>
</dbReference>
<dbReference type="PROSITE" id="PS51873">
    <property type="entry name" value="TRIAD"/>
    <property type="match status" value="1"/>
</dbReference>
<evidence type="ECO:0000256" key="6">
    <source>
        <dbReference type="ARBA" id="ARBA00022771"/>
    </source>
</evidence>
<dbReference type="InterPro" id="IPR013083">
    <property type="entry name" value="Znf_RING/FYVE/PHD"/>
</dbReference>
<comment type="catalytic activity">
    <reaction evidence="1">
        <text>[E2 ubiquitin-conjugating enzyme]-S-ubiquitinyl-L-cysteine + [acceptor protein]-L-lysine = [E2 ubiquitin-conjugating enzyme]-L-cysteine + [acceptor protein]-N(6)-ubiquitinyl-L-lysine.</text>
        <dbReference type="EC" id="2.3.2.31"/>
    </reaction>
</comment>
<dbReference type="GO" id="GO:0061630">
    <property type="term" value="F:ubiquitin protein ligase activity"/>
    <property type="evidence" value="ECO:0007669"/>
    <property type="project" value="UniProtKB-EC"/>
</dbReference>
<evidence type="ECO:0000256" key="9">
    <source>
        <dbReference type="PROSITE-ProRule" id="PRU00175"/>
    </source>
</evidence>
<dbReference type="GO" id="GO:0016567">
    <property type="term" value="P:protein ubiquitination"/>
    <property type="evidence" value="ECO:0007669"/>
    <property type="project" value="InterPro"/>
</dbReference>
<dbReference type="PROSITE" id="PS50089">
    <property type="entry name" value="ZF_RING_2"/>
    <property type="match status" value="1"/>
</dbReference>
<keyword evidence="8" id="KW-0862">Zinc</keyword>
<dbReference type="InterPro" id="IPR002867">
    <property type="entry name" value="IBR_dom"/>
</dbReference>
<comment type="caution">
    <text evidence="12">The sequence shown here is derived from an EMBL/GenBank/DDBJ whole genome shotgun (WGS) entry which is preliminary data.</text>
</comment>
<dbReference type="EMBL" id="JAEPRD010000038">
    <property type="protein sequence ID" value="KAG2205271.1"/>
    <property type="molecule type" value="Genomic_DNA"/>
</dbReference>
<evidence type="ECO:0000256" key="1">
    <source>
        <dbReference type="ARBA" id="ARBA00001798"/>
    </source>
</evidence>
<keyword evidence="5" id="KW-0677">Repeat</keyword>
<keyword evidence="3" id="KW-0808">Transferase</keyword>
<accession>A0A8H7R6C8</accession>
<feature type="domain" description="RING-type" evidence="11">
    <location>
        <begin position="11"/>
        <end position="155"/>
    </location>
</feature>
<evidence type="ECO:0000256" key="5">
    <source>
        <dbReference type="ARBA" id="ARBA00022737"/>
    </source>
</evidence>
<dbReference type="SUPFAM" id="SSF57850">
    <property type="entry name" value="RING/U-box"/>
    <property type="match status" value="1"/>
</dbReference>
<evidence type="ECO:0000313" key="12">
    <source>
        <dbReference type="EMBL" id="KAG2205271.1"/>
    </source>
</evidence>
<name>A0A8H7R6C8_9FUNG</name>
<evidence type="ECO:0000259" key="10">
    <source>
        <dbReference type="PROSITE" id="PS50089"/>
    </source>
</evidence>
<feature type="domain" description="RING-type" evidence="10">
    <location>
        <begin position="15"/>
        <end position="66"/>
    </location>
</feature>
<keyword evidence="7" id="KW-0833">Ubl conjugation pathway</keyword>
<dbReference type="Proteomes" id="UP000603453">
    <property type="component" value="Unassembled WGS sequence"/>
</dbReference>
<dbReference type="OrthoDB" id="1431934at2759"/>
<organism evidence="12 13">
    <name type="scientific">Mucor saturninus</name>
    <dbReference type="NCBI Taxonomy" id="64648"/>
    <lineage>
        <taxon>Eukaryota</taxon>
        <taxon>Fungi</taxon>
        <taxon>Fungi incertae sedis</taxon>
        <taxon>Mucoromycota</taxon>
        <taxon>Mucoromycotina</taxon>
        <taxon>Mucoromycetes</taxon>
        <taxon>Mucorales</taxon>
        <taxon>Mucorineae</taxon>
        <taxon>Mucoraceae</taxon>
        <taxon>Mucor</taxon>
    </lineage>
</organism>
<sequence length="155" mass="18236">MTEYSFKRKKEMYECIICLEKSYETDFCSAGTDNCEHFICEDCVHQYFTNALNDNRYTSYDLIQCPSPGCKEYYVSDQVMDLYFSDTEAEKWWTSAIGSKAYIANKVSCPMENCHAVFDVDFDYTKQCTFAECHECHRGFCITCQTIWHPGKHFY</sequence>
<reference evidence="12" key="1">
    <citation type="submission" date="2020-12" db="EMBL/GenBank/DDBJ databases">
        <title>Metabolic potential, ecology and presence of endohyphal bacteria is reflected in genomic diversity of Mucoromycotina.</title>
        <authorList>
            <person name="Muszewska A."/>
            <person name="Okrasinska A."/>
            <person name="Steczkiewicz K."/>
            <person name="Drgas O."/>
            <person name="Orlowska M."/>
            <person name="Perlinska-Lenart U."/>
            <person name="Aleksandrzak-Piekarczyk T."/>
            <person name="Szatraj K."/>
            <person name="Zielenkiewicz U."/>
            <person name="Pilsyk S."/>
            <person name="Malc E."/>
            <person name="Mieczkowski P."/>
            <person name="Kruszewska J.S."/>
            <person name="Biernat P."/>
            <person name="Pawlowska J."/>
        </authorList>
    </citation>
    <scope>NUCLEOTIDE SEQUENCE</scope>
    <source>
        <strain evidence="12">WA0000017839</strain>
    </source>
</reference>
<dbReference type="InterPro" id="IPR044066">
    <property type="entry name" value="TRIAD_supradom"/>
</dbReference>
<proteinExistence type="predicted"/>
<keyword evidence="13" id="KW-1185">Reference proteome</keyword>
<dbReference type="EC" id="2.3.2.31" evidence="2"/>
<evidence type="ECO:0000256" key="7">
    <source>
        <dbReference type="ARBA" id="ARBA00022786"/>
    </source>
</evidence>
<evidence type="ECO:0000256" key="8">
    <source>
        <dbReference type="ARBA" id="ARBA00022833"/>
    </source>
</evidence>
<dbReference type="GO" id="GO:0008270">
    <property type="term" value="F:zinc ion binding"/>
    <property type="evidence" value="ECO:0007669"/>
    <property type="project" value="UniProtKB-KW"/>
</dbReference>
<dbReference type="PROSITE" id="PS00518">
    <property type="entry name" value="ZF_RING_1"/>
    <property type="match status" value="1"/>
</dbReference>
<dbReference type="InterPro" id="IPR031127">
    <property type="entry name" value="E3_UB_ligase_RBR"/>
</dbReference>
<dbReference type="InterPro" id="IPR017907">
    <property type="entry name" value="Znf_RING_CS"/>
</dbReference>
<dbReference type="AlphaFoldDB" id="A0A8H7R6C8"/>
<dbReference type="InterPro" id="IPR001841">
    <property type="entry name" value="Znf_RING"/>
</dbReference>
<evidence type="ECO:0000313" key="13">
    <source>
        <dbReference type="Proteomes" id="UP000603453"/>
    </source>
</evidence>
<keyword evidence="4" id="KW-0479">Metal-binding</keyword>
<evidence type="ECO:0000256" key="3">
    <source>
        <dbReference type="ARBA" id="ARBA00022679"/>
    </source>
</evidence>
<protein>
    <recommendedName>
        <fullName evidence="2">RBR-type E3 ubiquitin transferase</fullName>
        <ecNumber evidence="2">2.3.2.31</ecNumber>
    </recommendedName>
</protein>